<organism evidence="1 2">
    <name type="scientific">Sphingomonas sediminicola</name>
    <dbReference type="NCBI Taxonomy" id="386874"/>
    <lineage>
        <taxon>Bacteria</taxon>
        <taxon>Pseudomonadati</taxon>
        <taxon>Pseudomonadota</taxon>
        <taxon>Alphaproteobacteria</taxon>
        <taxon>Sphingomonadales</taxon>
        <taxon>Sphingomonadaceae</taxon>
        <taxon>Sphingomonas</taxon>
    </lineage>
</organism>
<sequence>MLRTWSSEPDQFGHIERADGHWVFRCPRKRGEDVYRMPAVPLGLHDQVTVQDANGATQPFTVASIGGTNRSSAQA</sequence>
<accession>A0ABX6TET0</accession>
<name>A0ABX6TET0_9SPHN</name>
<reference evidence="1 2" key="1">
    <citation type="submission" date="2020-08" db="EMBL/GenBank/DDBJ databases">
        <title>Genome sequence of Sphingomonas sediminicola KACC 15039T.</title>
        <authorList>
            <person name="Hyun D.-W."/>
            <person name="Bae J.-W."/>
        </authorList>
    </citation>
    <scope>NUCLEOTIDE SEQUENCE [LARGE SCALE GENOMIC DNA]</scope>
    <source>
        <strain evidence="1 2">KACC 15039</strain>
    </source>
</reference>
<keyword evidence="2" id="KW-1185">Reference proteome</keyword>
<dbReference type="Proteomes" id="UP000516105">
    <property type="component" value="Chromosome"/>
</dbReference>
<evidence type="ECO:0000313" key="2">
    <source>
        <dbReference type="Proteomes" id="UP000516105"/>
    </source>
</evidence>
<proteinExistence type="predicted"/>
<dbReference type="RefSeq" id="WP_187709051.1">
    <property type="nucleotide sequence ID" value="NZ_CP060782.1"/>
</dbReference>
<evidence type="ECO:0000313" key="1">
    <source>
        <dbReference type="EMBL" id="QNP46098.1"/>
    </source>
</evidence>
<gene>
    <name evidence="1" type="ORF">H9L14_02175</name>
</gene>
<protein>
    <submittedName>
        <fullName evidence="1">Uncharacterized protein</fullName>
    </submittedName>
</protein>
<dbReference type="EMBL" id="CP060782">
    <property type="protein sequence ID" value="QNP46098.1"/>
    <property type="molecule type" value="Genomic_DNA"/>
</dbReference>